<keyword evidence="2" id="KW-1185">Reference proteome</keyword>
<dbReference type="Proteomes" id="UP000593579">
    <property type="component" value="Unassembled WGS sequence"/>
</dbReference>
<protein>
    <submittedName>
        <fullName evidence="1">Uncharacterized protein</fullName>
    </submittedName>
</protein>
<organism evidence="1 2">
    <name type="scientific">Gossypium gossypioides</name>
    <name type="common">Mexican cotton</name>
    <name type="synonym">Selera gossypioides</name>
    <dbReference type="NCBI Taxonomy" id="34282"/>
    <lineage>
        <taxon>Eukaryota</taxon>
        <taxon>Viridiplantae</taxon>
        <taxon>Streptophyta</taxon>
        <taxon>Embryophyta</taxon>
        <taxon>Tracheophyta</taxon>
        <taxon>Spermatophyta</taxon>
        <taxon>Magnoliopsida</taxon>
        <taxon>eudicotyledons</taxon>
        <taxon>Gunneridae</taxon>
        <taxon>Pentapetalae</taxon>
        <taxon>rosids</taxon>
        <taxon>malvids</taxon>
        <taxon>Malvales</taxon>
        <taxon>Malvaceae</taxon>
        <taxon>Malvoideae</taxon>
        <taxon>Gossypium</taxon>
    </lineage>
</organism>
<accession>A0A7J9D1Y1</accession>
<feature type="non-terminal residue" evidence="1">
    <location>
        <position position="1"/>
    </location>
</feature>
<evidence type="ECO:0000313" key="2">
    <source>
        <dbReference type="Proteomes" id="UP000593579"/>
    </source>
</evidence>
<dbReference type="EMBL" id="JABEZY010263694">
    <property type="protein sequence ID" value="MBA0754749.1"/>
    <property type="molecule type" value="Genomic_DNA"/>
</dbReference>
<sequence length="48" mass="5822">WKRDFLIKWKTIRSSGYGLRRHNKRRVIADGGIYVRIVGFYLHQCDLE</sequence>
<name>A0A7J9D1Y1_GOSGO</name>
<reference evidence="1 2" key="1">
    <citation type="journal article" date="2019" name="Genome Biol. Evol.">
        <title>Insights into the evolution of the New World diploid cottons (Gossypium, subgenus Houzingenia) based on genome sequencing.</title>
        <authorList>
            <person name="Grover C.E."/>
            <person name="Arick M.A. 2nd"/>
            <person name="Thrash A."/>
            <person name="Conover J.L."/>
            <person name="Sanders W.S."/>
            <person name="Peterson D.G."/>
            <person name="Frelichowski J.E."/>
            <person name="Scheffler J.A."/>
            <person name="Scheffler B.E."/>
            <person name="Wendel J.F."/>
        </authorList>
    </citation>
    <scope>NUCLEOTIDE SEQUENCE [LARGE SCALE GENOMIC DNA]</scope>
    <source>
        <strain evidence="1">5</strain>
        <tissue evidence="1">Leaf</tissue>
    </source>
</reference>
<dbReference type="AlphaFoldDB" id="A0A7J9D1Y1"/>
<evidence type="ECO:0000313" key="1">
    <source>
        <dbReference type="EMBL" id="MBA0754749.1"/>
    </source>
</evidence>
<comment type="caution">
    <text evidence="1">The sequence shown here is derived from an EMBL/GenBank/DDBJ whole genome shotgun (WGS) entry which is preliminary data.</text>
</comment>
<gene>
    <name evidence="1" type="ORF">Gogos_022094</name>
</gene>
<proteinExistence type="predicted"/>